<dbReference type="AlphaFoldDB" id="Q8NMT2"/>
<accession>Q8NMT2</accession>
<dbReference type="KEGG" id="cgl:Cgl2483"/>
<proteinExistence type="predicted"/>
<dbReference type="BioCyc" id="CORYNE:G18NG-12086-MONOMER"/>
<organism evidence="1 2">
    <name type="scientific">Corynebacterium glutamicum (strain ATCC 13032 / DSM 20300 / JCM 1318 / BCRC 11384 / CCUG 27702 / LMG 3730 / NBRC 12168 / NCIMB 10025 / NRRL B-2784 / 534)</name>
    <dbReference type="NCBI Taxonomy" id="196627"/>
    <lineage>
        <taxon>Bacteria</taxon>
        <taxon>Bacillati</taxon>
        <taxon>Actinomycetota</taxon>
        <taxon>Actinomycetes</taxon>
        <taxon>Mycobacteriales</taxon>
        <taxon>Corynebacteriaceae</taxon>
        <taxon>Corynebacterium</taxon>
    </lineage>
</organism>
<dbReference type="HOGENOM" id="CLU_1458983_0_0_11"/>
<dbReference type="EMBL" id="BA000036">
    <property type="protein sequence ID" value="BAB99876.1"/>
    <property type="molecule type" value="Genomic_DNA"/>
</dbReference>
<name>Q8NMT2_CORGL</name>
<evidence type="ECO:0000313" key="2">
    <source>
        <dbReference type="Proteomes" id="UP000000582"/>
    </source>
</evidence>
<evidence type="ECO:0000313" key="1">
    <source>
        <dbReference type="EMBL" id="BAB99876.1"/>
    </source>
</evidence>
<keyword evidence="2" id="KW-1185">Reference proteome</keyword>
<reference evidence="2" key="1">
    <citation type="journal article" date="2003" name="Appl. Microbiol. Biotechnol.">
        <title>The Corynebacterium glutamicum genome: features and impacts on biotechnological processes.</title>
        <authorList>
            <person name="Ikeda M."/>
            <person name="Nakagawa S."/>
        </authorList>
    </citation>
    <scope>NUCLEOTIDE SEQUENCE [LARGE SCALE GENOMIC DNA]</scope>
    <source>
        <strain evidence="2">ATCC 13032 / DSM 20300 / BCRC 11384 / JCM 1318 / LMG 3730 / NCIMB 10025</strain>
    </source>
</reference>
<protein>
    <submittedName>
        <fullName evidence="1">Uncharacterized protein</fullName>
    </submittedName>
</protein>
<sequence>MLQPGRFYYELRFKSTAVFSEDSRTMRRVGSSRGFAIRGAFMPFNRAIRFAVATRPTARSGPATVVRDGVLSTEFSVLSKPTTATSCGTRTPESLACCMKPSATMSLKQITASVRSFDHASNARRPPTKSGESTEIVFIFGLIKCLIRPGCTVTLREIEIALVDATLNGSRQRACASAWHQPRIY</sequence>
<dbReference type="Proteomes" id="UP000000582">
    <property type="component" value="Chromosome"/>
</dbReference>
<gene>
    <name evidence="1" type="ordered locus">Cgl2483</name>
</gene>